<gene>
    <name evidence="4 10" type="primary">infC</name>
    <name evidence="10" type="ORF">MKP09_24920</name>
</gene>
<evidence type="ECO:0000259" key="9">
    <source>
        <dbReference type="Pfam" id="PF05198"/>
    </source>
</evidence>
<dbReference type="SUPFAM" id="SSF54364">
    <property type="entry name" value="Translation initiation factor IF3, N-terminal domain"/>
    <property type="match status" value="1"/>
</dbReference>
<dbReference type="SUPFAM" id="SSF55200">
    <property type="entry name" value="Translation initiation factor IF3, C-terminal domain"/>
    <property type="match status" value="1"/>
</dbReference>
<keyword evidence="4" id="KW-0963">Cytoplasm</keyword>
<dbReference type="Gene3D" id="3.10.20.80">
    <property type="entry name" value="Translation initiation factor 3 (IF-3), N-terminal domain"/>
    <property type="match status" value="1"/>
</dbReference>
<feature type="domain" description="Translation initiation factor 3 C-terminal" evidence="8">
    <location>
        <begin position="118"/>
        <end position="203"/>
    </location>
</feature>
<evidence type="ECO:0000256" key="5">
    <source>
        <dbReference type="NCBIfam" id="TIGR00168"/>
    </source>
</evidence>
<dbReference type="HAMAP" id="MF_00080">
    <property type="entry name" value="IF_3"/>
    <property type="match status" value="1"/>
</dbReference>
<dbReference type="InterPro" id="IPR036787">
    <property type="entry name" value="T_IF-3_N_sf"/>
</dbReference>
<keyword evidence="2 4" id="KW-0396">Initiation factor</keyword>
<dbReference type="Pfam" id="PF00707">
    <property type="entry name" value="IF3_C"/>
    <property type="match status" value="1"/>
</dbReference>
<dbReference type="Proteomes" id="UP001202248">
    <property type="component" value="Unassembled WGS sequence"/>
</dbReference>
<evidence type="ECO:0000256" key="7">
    <source>
        <dbReference type="SAM" id="MobiDB-lite"/>
    </source>
</evidence>
<comment type="subcellular location">
    <subcellularLocation>
        <location evidence="4 6">Cytoplasm</location>
    </subcellularLocation>
</comment>
<dbReference type="InterPro" id="IPR019815">
    <property type="entry name" value="Translation_initiation_fac_3_C"/>
</dbReference>
<sequence>MAVPQKPTFNRPPGAGGPYRPGGNRPKGNFRGRLPQKEAEHRINHHIRVPQIRLVGDNVEAGVYATQEALKMAQQQELDLVEISPTADPPVCKIIDYNKFLYDKKKKEKEMKAKSKATEIKEIRFTPNTDDHDFDFKAKHAEGFLKDGNKVKAYVQFKGRAIQFQDRGQLLLLKFAERLAEFGTLENMPKLEGRRMLAMIAPKAAIKKK</sequence>
<dbReference type="PANTHER" id="PTHR10938">
    <property type="entry name" value="TRANSLATION INITIATION FACTOR IF-3"/>
    <property type="match status" value="1"/>
</dbReference>
<evidence type="ECO:0000313" key="11">
    <source>
        <dbReference type="Proteomes" id="UP001202248"/>
    </source>
</evidence>
<keyword evidence="3 4" id="KW-0648">Protein biosynthesis</keyword>
<organism evidence="10 11">
    <name type="scientific">Niabella ginsengisoli</name>
    <dbReference type="NCBI Taxonomy" id="522298"/>
    <lineage>
        <taxon>Bacteria</taxon>
        <taxon>Pseudomonadati</taxon>
        <taxon>Bacteroidota</taxon>
        <taxon>Chitinophagia</taxon>
        <taxon>Chitinophagales</taxon>
        <taxon>Chitinophagaceae</taxon>
        <taxon>Niabella</taxon>
    </lineage>
</organism>
<dbReference type="PROSITE" id="PS00938">
    <property type="entry name" value="IF3"/>
    <property type="match status" value="1"/>
</dbReference>
<evidence type="ECO:0000256" key="1">
    <source>
        <dbReference type="ARBA" id="ARBA00005439"/>
    </source>
</evidence>
<protein>
    <recommendedName>
        <fullName evidence="4 5">Translation initiation factor IF-3</fullName>
    </recommendedName>
</protein>
<dbReference type="InterPro" id="IPR019813">
    <property type="entry name" value="Translation_initiation_fac3_CS"/>
</dbReference>
<name>A0ABS9SRC8_9BACT</name>
<evidence type="ECO:0000259" key="8">
    <source>
        <dbReference type="Pfam" id="PF00707"/>
    </source>
</evidence>
<comment type="similarity">
    <text evidence="1 4 6">Belongs to the IF-3 family.</text>
</comment>
<dbReference type="GO" id="GO:0003743">
    <property type="term" value="F:translation initiation factor activity"/>
    <property type="evidence" value="ECO:0007669"/>
    <property type="project" value="UniProtKB-KW"/>
</dbReference>
<dbReference type="PANTHER" id="PTHR10938:SF0">
    <property type="entry name" value="TRANSLATION INITIATION FACTOR IF-3, MITOCHONDRIAL"/>
    <property type="match status" value="1"/>
</dbReference>
<accession>A0ABS9SRC8</accession>
<evidence type="ECO:0000313" key="10">
    <source>
        <dbReference type="EMBL" id="MCH5600922.1"/>
    </source>
</evidence>
<evidence type="ECO:0000256" key="3">
    <source>
        <dbReference type="ARBA" id="ARBA00022917"/>
    </source>
</evidence>
<feature type="domain" description="Translation initiation factor 3 N-terminal" evidence="9">
    <location>
        <begin position="43"/>
        <end position="111"/>
    </location>
</feature>
<keyword evidence="11" id="KW-1185">Reference proteome</keyword>
<dbReference type="InterPro" id="IPR001288">
    <property type="entry name" value="Translation_initiation_fac_3"/>
</dbReference>
<feature type="region of interest" description="Disordered" evidence="7">
    <location>
        <begin position="1"/>
        <end position="32"/>
    </location>
</feature>
<dbReference type="InterPro" id="IPR036788">
    <property type="entry name" value="T_IF-3_C_sf"/>
</dbReference>
<comment type="caution">
    <text evidence="10">The sequence shown here is derived from an EMBL/GenBank/DDBJ whole genome shotgun (WGS) entry which is preliminary data.</text>
</comment>
<evidence type="ECO:0000256" key="4">
    <source>
        <dbReference type="HAMAP-Rule" id="MF_00080"/>
    </source>
</evidence>
<dbReference type="EMBL" id="JAKWBL010000005">
    <property type="protein sequence ID" value="MCH5600922.1"/>
    <property type="molecule type" value="Genomic_DNA"/>
</dbReference>
<comment type="subunit">
    <text evidence="4 6">Monomer.</text>
</comment>
<dbReference type="InterPro" id="IPR019814">
    <property type="entry name" value="Translation_initiation_fac_3_N"/>
</dbReference>
<evidence type="ECO:0000256" key="2">
    <source>
        <dbReference type="ARBA" id="ARBA00022540"/>
    </source>
</evidence>
<evidence type="ECO:0000256" key="6">
    <source>
        <dbReference type="RuleBase" id="RU000646"/>
    </source>
</evidence>
<comment type="function">
    <text evidence="4 6">IF-3 binds to the 30S ribosomal subunit and shifts the equilibrium between 70S ribosomes and their 50S and 30S subunits in favor of the free subunits, thus enhancing the availability of 30S subunits on which protein synthesis initiation begins.</text>
</comment>
<dbReference type="Gene3D" id="3.30.110.10">
    <property type="entry name" value="Translation initiation factor 3 (IF-3), C-terminal domain"/>
    <property type="match status" value="1"/>
</dbReference>
<proteinExistence type="inferred from homology"/>
<dbReference type="RefSeq" id="WP_240833443.1">
    <property type="nucleotide sequence ID" value="NZ_JAKWBL010000005.1"/>
</dbReference>
<reference evidence="10 11" key="1">
    <citation type="submission" date="2022-02" db="EMBL/GenBank/DDBJ databases">
        <authorList>
            <person name="Min J."/>
        </authorList>
    </citation>
    <scope>NUCLEOTIDE SEQUENCE [LARGE SCALE GENOMIC DNA]</scope>
    <source>
        <strain evidence="10 11">GR10-1</strain>
    </source>
</reference>
<dbReference type="Pfam" id="PF05198">
    <property type="entry name" value="IF3_N"/>
    <property type="match status" value="1"/>
</dbReference>
<dbReference type="NCBIfam" id="TIGR00168">
    <property type="entry name" value="infC"/>
    <property type="match status" value="1"/>
</dbReference>